<dbReference type="Proteomes" id="UP001148662">
    <property type="component" value="Unassembled WGS sequence"/>
</dbReference>
<name>A0ACC1S0U8_9APHY</name>
<dbReference type="EMBL" id="JANHOG010001928">
    <property type="protein sequence ID" value="KAJ3529693.1"/>
    <property type="molecule type" value="Genomic_DNA"/>
</dbReference>
<reference evidence="1" key="1">
    <citation type="submission" date="2022-07" db="EMBL/GenBank/DDBJ databases">
        <title>Genome Sequence of Phlebia brevispora.</title>
        <authorList>
            <person name="Buettner E."/>
        </authorList>
    </citation>
    <scope>NUCLEOTIDE SEQUENCE</scope>
    <source>
        <strain evidence="1">MPL23</strain>
    </source>
</reference>
<accession>A0ACC1S0U8</accession>
<comment type="caution">
    <text evidence="1">The sequence shown here is derived from an EMBL/GenBank/DDBJ whole genome shotgun (WGS) entry which is preliminary data.</text>
</comment>
<proteinExistence type="predicted"/>
<evidence type="ECO:0000313" key="1">
    <source>
        <dbReference type="EMBL" id="KAJ3529693.1"/>
    </source>
</evidence>
<protein>
    <submittedName>
        <fullName evidence="1">Uncharacterized protein</fullName>
    </submittedName>
</protein>
<keyword evidence="2" id="KW-1185">Reference proteome</keyword>
<gene>
    <name evidence="1" type="ORF">NM688_g7818</name>
</gene>
<organism evidence="1 2">
    <name type="scientific">Phlebia brevispora</name>
    <dbReference type="NCBI Taxonomy" id="194682"/>
    <lineage>
        <taxon>Eukaryota</taxon>
        <taxon>Fungi</taxon>
        <taxon>Dikarya</taxon>
        <taxon>Basidiomycota</taxon>
        <taxon>Agaricomycotina</taxon>
        <taxon>Agaricomycetes</taxon>
        <taxon>Polyporales</taxon>
        <taxon>Meruliaceae</taxon>
        <taxon>Phlebia</taxon>
    </lineage>
</organism>
<evidence type="ECO:0000313" key="2">
    <source>
        <dbReference type="Proteomes" id="UP001148662"/>
    </source>
</evidence>
<sequence>MLNYPISETLYYLITKHIGAFLDRKDVQQLIGVDSSLTANVSSCIHEIGAKFATSEDRLFPTQYYINAPTNVASERSSVLRRTIGLARSRSASVTSSDCGDIQIFMYVYHRSECVYGSRKHAFTKQEGSPHVVLGDAHTESYNAYAVRTAPSMPSPRLTAPVLLHLQTRILGPEKRWNVTSRCRLAAAADVARIQYRSTKL</sequence>